<proteinExistence type="predicted"/>
<dbReference type="SUPFAM" id="SSF50199">
    <property type="entry name" value="Staphylococcal nuclease"/>
    <property type="match status" value="1"/>
</dbReference>
<reference evidence="6" key="1">
    <citation type="submission" date="2024-02" db="EMBL/GenBank/DDBJ databases">
        <authorList>
            <consortium name="ELIXIR-Norway"/>
            <consortium name="Elixir Norway"/>
        </authorList>
    </citation>
    <scope>NUCLEOTIDE SEQUENCE</scope>
</reference>
<organism evidence="6 7">
    <name type="scientific">Sphagnum jensenii</name>
    <dbReference type="NCBI Taxonomy" id="128206"/>
    <lineage>
        <taxon>Eukaryota</taxon>
        <taxon>Viridiplantae</taxon>
        <taxon>Streptophyta</taxon>
        <taxon>Embryophyta</taxon>
        <taxon>Bryophyta</taxon>
        <taxon>Sphagnophytina</taxon>
        <taxon>Sphagnopsida</taxon>
        <taxon>Sphagnales</taxon>
        <taxon>Sphagnaceae</taxon>
        <taxon>Sphagnum</taxon>
    </lineage>
</organism>
<gene>
    <name evidence="6" type="ORF">CSSPJE1EN1_LOCUS16335</name>
</gene>
<accession>A0ABP0WWQ3</accession>
<evidence type="ECO:0000256" key="4">
    <source>
        <dbReference type="SAM" id="MobiDB-lite"/>
    </source>
</evidence>
<feature type="region of interest" description="Disordered" evidence="4">
    <location>
        <begin position="360"/>
        <end position="379"/>
    </location>
</feature>
<keyword evidence="3" id="KW-0378">Hydrolase</keyword>
<dbReference type="InterPro" id="IPR035437">
    <property type="entry name" value="SNase_OB-fold_sf"/>
</dbReference>
<evidence type="ECO:0000259" key="5">
    <source>
        <dbReference type="PROSITE" id="PS50830"/>
    </source>
</evidence>
<evidence type="ECO:0000313" key="6">
    <source>
        <dbReference type="EMBL" id="CAK9270857.1"/>
    </source>
</evidence>
<dbReference type="PANTHER" id="PTHR12302:SF3">
    <property type="entry name" value="SERINE_THREONINE-PROTEIN KINASE 31"/>
    <property type="match status" value="1"/>
</dbReference>
<dbReference type="PANTHER" id="PTHR12302">
    <property type="entry name" value="EBNA2 BINDING PROTEIN P100"/>
    <property type="match status" value="1"/>
</dbReference>
<dbReference type="Gene3D" id="2.40.50.90">
    <property type="match status" value="1"/>
</dbReference>
<evidence type="ECO:0000256" key="2">
    <source>
        <dbReference type="ARBA" id="ARBA00022759"/>
    </source>
</evidence>
<dbReference type="Pfam" id="PF00565">
    <property type="entry name" value="SNase"/>
    <property type="match status" value="1"/>
</dbReference>
<dbReference type="PROSITE" id="PS50830">
    <property type="entry name" value="TNASE_3"/>
    <property type="match status" value="1"/>
</dbReference>
<evidence type="ECO:0000256" key="1">
    <source>
        <dbReference type="ARBA" id="ARBA00022722"/>
    </source>
</evidence>
<dbReference type="InterPro" id="IPR016071">
    <property type="entry name" value="Staphylococal_nuclease_OB-fold"/>
</dbReference>
<sequence>MGNACRRLVDCCLEPSSLDGQLQAGDHQFRRQQNGGSLCPAGSTASSHGVTVHTAGFAALARDLFQFEITSQVPDGLSQYVQGAKATQAVWYRKILSAWKSTNPPPTNAAEASCLVLRALQGHRKTDVQGLLSFYDLIQVDATTVVVPLTAVTVTAPTARYPHVAIVAGGSQGLKYEIQTLPVDSQSVADGDTVTVYVDVMKDAREKAAVPQAVLEAVRKRRTAQLHHDLAMADALLTQIKQAGYKIFTAKNSKDEVLARKYRVRLRGVDAPETKQPYGPQAKAVLLSLVEGRSLRVLVYGVDQYGRIVADIYCKNVFIQEVLFKKGCVWHYVQYDRRPEFAQWEKDARAARVGLWANTNPEKPWDYRRQKKNQGSQHG</sequence>
<dbReference type="SMART" id="SM00318">
    <property type="entry name" value="SNc"/>
    <property type="match status" value="1"/>
</dbReference>
<name>A0ABP0WWQ3_9BRYO</name>
<keyword evidence="2" id="KW-0255">Endonuclease</keyword>
<evidence type="ECO:0000256" key="3">
    <source>
        <dbReference type="ARBA" id="ARBA00022801"/>
    </source>
</evidence>
<protein>
    <recommendedName>
        <fullName evidence="5">TNase-like domain-containing protein</fullName>
    </recommendedName>
</protein>
<evidence type="ECO:0000313" key="7">
    <source>
        <dbReference type="Proteomes" id="UP001497444"/>
    </source>
</evidence>
<dbReference type="Proteomes" id="UP001497444">
    <property type="component" value="Chromosome 3"/>
</dbReference>
<keyword evidence="7" id="KW-1185">Reference proteome</keyword>
<keyword evidence="1" id="KW-0540">Nuclease</keyword>
<dbReference type="EMBL" id="OZ020098">
    <property type="protein sequence ID" value="CAK9270857.1"/>
    <property type="molecule type" value="Genomic_DNA"/>
</dbReference>
<feature type="domain" description="TNase-like" evidence="5">
    <location>
        <begin position="179"/>
        <end position="358"/>
    </location>
</feature>